<gene>
    <name evidence="2" type="ORF">GCM10023196_009760</name>
</gene>
<feature type="compositionally biased region" description="Low complexity" evidence="1">
    <location>
        <begin position="76"/>
        <end position="96"/>
    </location>
</feature>
<reference evidence="3" key="1">
    <citation type="journal article" date="2019" name="Int. J. Syst. Evol. Microbiol.">
        <title>The Global Catalogue of Microorganisms (GCM) 10K type strain sequencing project: providing services to taxonomists for standard genome sequencing and annotation.</title>
        <authorList>
            <consortium name="The Broad Institute Genomics Platform"/>
            <consortium name="The Broad Institute Genome Sequencing Center for Infectious Disease"/>
            <person name="Wu L."/>
            <person name="Ma J."/>
        </authorList>
    </citation>
    <scope>NUCLEOTIDE SEQUENCE [LARGE SCALE GENOMIC DNA]</scope>
    <source>
        <strain evidence="3">JCM 17939</strain>
    </source>
</reference>
<evidence type="ECO:0000313" key="3">
    <source>
        <dbReference type="Proteomes" id="UP001501442"/>
    </source>
</evidence>
<dbReference type="EMBL" id="BAABHK010000001">
    <property type="protein sequence ID" value="GAA4621466.1"/>
    <property type="molecule type" value="Genomic_DNA"/>
</dbReference>
<accession>A0ABP8U1R8</accession>
<dbReference type="Gene3D" id="1.10.1220.10">
    <property type="entry name" value="Met repressor-like"/>
    <property type="match status" value="1"/>
</dbReference>
<evidence type="ECO:0000256" key="1">
    <source>
        <dbReference type="SAM" id="MobiDB-lite"/>
    </source>
</evidence>
<dbReference type="SUPFAM" id="SSF47598">
    <property type="entry name" value="Ribbon-helix-helix"/>
    <property type="match status" value="1"/>
</dbReference>
<feature type="region of interest" description="Disordered" evidence="1">
    <location>
        <begin position="154"/>
        <end position="174"/>
    </location>
</feature>
<keyword evidence="3" id="KW-1185">Reference proteome</keyword>
<sequence>MHLESYVAQLRQELAVAAETGGDEARELAERLTAPLQSAVRLVLLEALSAAAEEITRELAPGSVDVRLRRGEPEFVVETPATGAEEETAGATAPEVEPAPPVSYGAKDGTVSRISLRLPEELKNRAEQAADREGLSVNAWLVRTVAEAVERTDREQDVRRRTAPRGNRYTGWAR</sequence>
<dbReference type="RefSeq" id="WP_345429380.1">
    <property type="nucleotide sequence ID" value="NZ_BAABHK010000001.1"/>
</dbReference>
<proteinExistence type="predicted"/>
<dbReference type="Proteomes" id="UP001501442">
    <property type="component" value="Unassembled WGS sequence"/>
</dbReference>
<dbReference type="InterPro" id="IPR008651">
    <property type="entry name" value="Uncharacterised_HicB"/>
</dbReference>
<dbReference type="Pfam" id="PF05534">
    <property type="entry name" value="HicB"/>
    <property type="match status" value="1"/>
</dbReference>
<evidence type="ECO:0000313" key="2">
    <source>
        <dbReference type="EMBL" id="GAA4621466.1"/>
    </source>
</evidence>
<evidence type="ECO:0008006" key="4">
    <source>
        <dbReference type="Google" id="ProtNLM"/>
    </source>
</evidence>
<feature type="region of interest" description="Disordered" evidence="1">
    <location>
        <begin position="75"/>
        <end position="107"/>
    </location>
</feature>
<organism evidence="2 3">
    <name type="scientific">Actinoallomurus vinaceus</name>
    <dbReference type="NCBI Taxonomy" id="1080074"/>
    <lineage>
        <taxon>Bacteria</taxon>
        <taxon>Bacillati</taxon>
        <taxon>Actinomycetota</taxon>
        <taxon>Actinomycetes</taxon>
        <taxon>Streptosporangiales</taxon>
        <taxon>Thermomonosporaceae</taxon>
        <taxon>Actinoallomurus</taxon>
    </lineage>
</organism>
<dbReference type="InterPro" id="IPR013321">
    <property type="entry name" value="Arc_rbn_hlx_hlx"/>
</dbReference>
<dbReference type="InterPro" id="IPR010985">
    <property type="entry name" value="Ribbon_hlx_hlx"/>
</dbReference>
<protein>
    <recommendedName>
        <fullName evidence="4">Toxin-antitoxin system HicB family antitoxin</fullName>
    </recommendedName>
</protein>
<comment type="caution">
    <text evidence="2">The sequence shown here is derived from an EMBL/GenBank/DDBJ whole genome shotgun (WGS) entry which is preliminary data.</text>
</comment>
<name>A0ABP8U1R8_9ACTN</name>